<protein>
    <submittedName>
        <fullName evidence="2">Uncharacterized protein</fullName>
    </submittedName>
</protein>
<keyword evidence="1" id="KW-0175">Coiled coil</keyword>
<reference evidence="2" key="1">
    <citation type="submission" date="2020-10" db="EMBL/GenBank/DDBJ databases">
        <authorList>
            <person name="Gilroy R."/>
        </authorList>
    </citation>
    <scope>NUCLEOTIDE SEQUENCE</scope>
    <source>
        <strain evidence="2">ChiGjej3B3-5194</strain>
    </source>
</reference>
<evidence type="ECO:0000256" key="1">
    <source>
        <dbReference type="SAM" id="Coils"/>
    </source>
</evidence>
<evidence type="ECO:0000313" key="2">
    <source>
        <dbReference type="EMBL" id="HIS70805.1"/>
    </source>
</evidence>
<proteinExistence type="predicted"/>
<dbReference type="EMBL" id="DVJI01000010">
    <property type="protein sequence ID" value="HIS70805.1"/>
    <property type="molecule type" value="Genomic_DNA"/>
</dbReference>
<reference evidence="2" key="2">
    <citation type="journal article" date="2021" name="PeerJ">
        <title>Extensive microbial diversity within the chicken gut microbiome revealed by metagenomics and culture.</title>
        <authorList>
            <person name="Gilroy R."/>
            <person name="Ravi A."/>
            <person name="Getino M."/>
            <person name="Pursley I."/>
            <person name="Horton D.L."/>
            <person name="Alikhan N.F."/>
            <person name="Baker D."/>
            <person name="Gharbi K."/>
            <person name="Hall N."/>
            <person name="Watson M."/>
            <person name="Adriaenssens E.M."/>
            <person name="Foster-Nyarko E."/>
            <person name="Jarju S."/>
            <person name="Secka A."/>
            <person name="Antonio M."/>
            <person name="Oren A."/>
            <person name="Chaudhuri R.R."/>
            <person name="La Ragione R."/>
            <person name="Hildebrand F."/>
            <person name="Pallen M.J."/>
        </authorList>
    </citation>
    <scope>NUCLEOTIDE SEQUENCE</scope>
    <source>
        <strain evidence="2">ChiGjej3B3-5194</strain>
    </source>
</reference>
<name>A0A9D1FFU8_9PROT</name>
<sequence length="115" mass="12930">MGQLVEDVTSILNYRDSKKEAENERQRILADMAADEQEKTNLIKKTLATQRAKYGASGVTGRSMTTGAVLKRLKSETAQPYEEKRKTNLEKLRKTKASKPNLLQSILSKFDDLIG</sequence>
<accession>A0A9D1FFU8</accession>
<gene>
    <name evidence="2" type="ORF">IAD02_02335</name>
</gene>
<organism evidence="2 3">
    <name type="scientific">Candidatus Enterousia intestinigallinarum</name>
    <dbReference type="NCBI Taxonomy" id="2840790"/>
    <lineage>
        <taxon>Bacteria</taxon>
        <taxon>Pseudomonadati</taxon>
        <taxon>Pseudomonadota</taxon>
        <taxon>Alphaproteobacteria</taxon>
        <taxon>Candidatus Enterousia</taxon>
    </lineage>
</organism>
<dbReference type="AlphaFoldDB" id="A0A9D1FFU8"/>
<comment type="caution">
    <text evidence="2">The sequence shown here is derived from an EMBL/GenBank/DDBJ whole genome shotgun (WGS) entry which is preliminary data.</text>
</comment>
<evidence type="ECO:0000313" key="3">
    <source>
        <dbReference type="Proteomes" id="UP000886742"/>
    </source>
</evidence>
<dbReference type="Proteomes" id="UP000886742">
    <property type="component" value="Unassembled WGS sequence"/>
</dbReference>
<feature type="coiled-coil region" evidence="1">
    <location>
        <begin position="11"/>
        <end position="38"/>
    </location>
</feature>